<dbReference type="InterPro" id="IPR027417">
    <property type="entry name" value="P-loop_NTPase"/>
</dbReference>
<dbReference type="SMART" id="SM00382">
    <property type="entry name" value="AAA"/>
    <property type="match status" value="2"/>
</dbReference>
<evidence type="ECO:0000259" key="4">
    <source>
        <dbReference type="PROSITE" id="PS50893"/>
    </source>
</evidence>
<dbReference type="EMBL" id="JAQKAB010000010">
    <property type="protein sequence ID" value="MDA7027849.1"/>
    <property type="molecule type" value="Genomic_DNA"/>
</dbReference>
<dbReference type="CDD" id="cd03221">
    <property type="entry name" value="ABCF_EF-3"/>
    <property type="match status" value="2"/>
</dbReference>
<dbReference type="InterPro" id="IPR003439">
    <property type="entry name" value="ABC_transporter-like_ATP-bd"/>
</dbReference>
<dbReference type="RefSeq" id="WP_271341673.1">
    <property type="nucleotide sequence ID" value="NZ_JAQKAB010000010.1"/>
</dbReference>
<sequence length="563" mass="64599">MTVKIKVSGLQKSFGDQHVLKDIHFQIKQGERIGLVGSNGTGKTTIANILSGHVGADYGSIQTESNLKIGYLEQSIEYSINDFHHILTEDGNGDLFQMTSQLGLANIQNWHNEKIHHLSGGEKLKLALASVWKTAPDLLILDEPTNHLDLKGVNWLIEELKTFKGAVLIISHDRYFLDQSASTIFELENGELDVYQGNYSAYNKEKKRLSEAYLHQYEVQQKQTEKIESQITKFQNWSEKAHRESTKKDGFKEYYRVKAKKLDHQAKSKIKRLKKELEKHKLEKPQEEAINFQFVSGEKRGKRIFTAKNITKAFNGRMLFTNSNFYIQHGERIGLIGHNGCGKTTLLRMMLGMDQATAGTLWKSPSVKVAYLSQDVSDLKEEQTVREVLQLSDEQEIKKARTILANMGIKKERFHQKIETFSLGERTKIKLAAMMLNDYHVLILDEPTNHLDLPSREQLEDTLLKFAGSIIIVSHDVYFIEKLCDKLLIFEEGCIKRVETGIKASQQRQKQPIKEVEEELLRIENRIAVILGELAQLSPQDQKYAELDEEFLRLLKRKQTFAK</sequence>
<accession>A0ABT4X6F4</accession>
<evidence type="ECO:0000313" key="5">
    <source>
        <dbReference type="EMBL" id="MDA7027849.1"/>
    </source>
</evidence>
<dbReference type="Gene3D" id="3.40.50.300">
    <property type="entry name" value="P-loop containing nucleotide triphosphate hydrolases"/>
    <property type="match status" value="2"/>
</dbReference>
<keyword evidence="2" id="KW-0067">ATP-binding</keyword>
<dbReference type="PROSITE" id="PS00211">
    <property type="entry name" value="ABC_TRANSPORTER_1"/>
    <property type="match status" value="1"/>
</dbReference>
<dbReference type="PANTHER" id="PTHR42855:SF2">
    <property type="entry name" value="DRUG RESISTANCE ABC TRANSPORTER,ATP-BINDING PROTEIN"/>
    <property type="match status" value="1"/>
</dbReference>
<dbReference type="InterPro" id="IPR017871">
    <property type="entry name" value="ABC_transporter-like_CS"/>
</dbReference>
<dbReference type="InterPro" id="IPR003593">
    <property type="entry name" value="AAA+_ATPase"/>
</dbReference>
<name>A0ABT4X6F4_9BACI</name>
<evidence type="ECO:0000256" key="1">
    <source>
        <dbReference type="ARBA" id="ARBA00022741"/>
    </source>
</evidence>
<dbReference type="NCBIfam" id="NF000355">
    <property type="entry name" value="ribo_prot_ABC_F"/>
    <property type="match status" value="1"/>
</dbReference>
<keyword evidence="1" id="KW-0547">Nucleotide-binding</keyword>
<dbReference type="InterPro" id="IPR051309">
    <property type="entry name" value="ABCF_ATPase"/>
</dbReference>
<evidence type="ECO:0000256" key="3">
    <source>
        <dbReference type="SAM" id="Coils"/>
    </source>
</evidence>
<dbReference type="InterPro" id="IPR032781">
    <property type="entry name" value="ABC_tran_Xtn"/>
</dbReference>
<dbReference type="Pfam" id="PF12848">
    <property type="entry name" value="ABC_tran_Xtn"/>
    <property type="match status" value="1"/>
</dbReference>
<dbReference type="PANTHER" id="PTHR42855">
    <property type="entry name" value="ABC TRANSPORTER ATP-BINDING SUBUNIT"/>
    <property type="match status" value="1"/>
</dbReference>
<dbReference type="PROSITE" id="PS50893">
    <property type="entry name" value="ABC_TRANSPORTER_2"/>
    <property type="match status" value="2"/>
</dbReference>
<gene>
    <name evidence="5" type="primary">abc-f</name>
    <name evidence="5" type="ORF">PJ311_14815</name>
</gene>
<dbReference type="Proteomes" id="UP001211894">
    <property type="component" value="Unassembled WGS sequence"/>
</dbReference>
<keyword evidence="6" id="KW-1185">Reference proteome</keyword>
<feature type="domain" description="ABC transporter" evidence="4">
    <location>
        <begin position="5"/>
        <end position="214"/>
    </location>
</feature>
<feature type="coiled-coil region" evidence="3">
    <location>
        <begin position="263"/>
        <end position="290"/>
    </location>
</feature>
<evidence type="ECO:0000313" key="6">
    <source>
        <dbReference type="Proteomes" id="UP001211894"/>
    </source>
</evidence>
<keyword evidence="3" id="KW-0175">Coiled coil</keyword>
<reference evidence="5 6" key="1">
    <citation type="submission" date="2023-01" db="EMBL/GenBank/DDBJ databases">
        <title>Bacillus changyiensis sp. nov., isolated from a coastal deposit.</title>
        <authorList>
            <person name="Xiao G."/>
            <person name="Lai Q."/>
            <person name="Hu Z."/>
            <person name="Shao Z."/>
        </authorList>
    </citation>
    <scope>NUCLEOTIDE SEQUENCE [LARGE SCALE GENOMIC DNA]</scope>
    <source>
        <strain evidence="5 6">CLL-7-23</strain>
    </source>
</reference>
<comment type="caution">
    <text evidence="5">The sequence shown here is derived from an EMBL/GenBank/DDBJ whole genome shotgun (WGS) entry which is preliminary data.</text>
</comment>
<proteinExistence type="predicted"/>
<dbReference type="SUPFAM" id="SSF52540">
    <property type="entry name" value="P-loop containing nucleoside triphosphate hydrolases"/>
    <property type="match status" value="2"/>
</dbReference>
<dbReference type="Pfam" id="PF00005">
    <property type="entry name" value="ABC_tran"/>
    <property type="match status" value="2"/>
</dbReference>
<protein>
    <submittedName>
        <fullName evidence="5">ABC-F type ribosomal protection protein</fullName>
    </submittedName>
</protein>
<feature type="domain" description="ABC transporter" evidence="4">
    <location>
        <begin position="305"/>
        <end position="517"/>
    </location>
</feature>
<organism evidence="5 6">
    <name type="scientific">Bacillus changyiensis</name>
    <dbReference type="NCBI Taxonomy" id="3004103"/>
    <lineage>
        <taxon>Bacteria</taxon>
        <taxon>Bacillati</taxon>
        <taxon>Bacillota</taxon>
        <taxon>Bacilli</taxon>
        <taxon>Bacillales</taxon>
        <taxon>Bacillaceae</taxon>
        <taxon>Bacillus</taxon>
    </lineage>
</organism>
<evidence type="ECO:0000256" key="2">
    <source>
        <dbReference type="ARBA" id="ARBA00022840"/>
    </source>
</evidence>